<evidence type="ECO:0000256" key="5">
    <source>
        <dbReference type="ARBA" id="ARBA00022833"/>
    </source>
</evidence>
<dbReference type="Pfam" id="PF00246">
    <property type="entry name" value="Peptidase_M14"/>
    <property type="match status" value="1"/>
</dbReference>
<dbReference type="Proteomes" id="UP000316614">
    <property type="component" value="Chromosome"/>
</dbReference>
<protein>
    <submittedName>
        <fullName evidence="9">Zinc carboxypeptidase</fullName>
    </submittedName>
</protein>
<dbReference type="EMBL" id="CP041253">
    <property type="protein sequence ID" value="QDH78923.1"/>
    <property type="molecule type" value="Genomic_DNA"/>
</dbReference>
<evidence type="ECO:0000259" key="8">
    <source>
        <dbReference type="SMART" id="SM00631"/>
    </source>
</evidence>
<dbReference type="InterPro" id="IPR029062">
    <property type="entry name" value="Class_I_gatase-like"/>
</dbReference>
<dbReference type="GO" id="GO:0004181">
    <property type="term" value="F:metallocarboxypeptidase activity"/>
    <property type="evidence" value="ECO:0007669"/>
    <property type="project" value="InterPro"/>
</dbReference>
<feature type="domain" description="Peptidase M14" evidence="8">
    <location>
        <begin position="54"/>
        <end position="370"/>
    </location>
</feature>
<evidence type="ECO:0000313" key="9">
    <source>
        <dbReference type="EMBL" id="QDH78923.1"/>
    </source>
</evidence>
<evidence type="ECO:0000313" key="10">
    <source>
        <dbReference type="Proteomes" id="UP000316614"/>
    </source>
</evidence>
<evidence type="ECO:0000256" key="4">
    <source>
        <dbReference type="ARBA" id="ARBA00022801"/>
    </source>
</evidence>
<keyword evidence="5" id="KW-0862">Zinc</keyword>
<evidence type="ECO:0000256" key="7">
    <source>
        <dbReference type="SAM" id="SignalP"/>
    </source>
</evidence>
<feature type="chain" id="PRO_5021747696" evidence="7">
    <location>
        <begin position="20"/>
        <end position="855"/>
    </location>
</feature>
<dbReference type="Gene3D" id="3.40.50.880">
    <property type="match status" value="1"/>
</dbReference>
<dbReference type="RefSeq" id="WP_141614176.1">
    <property type="nucleotide sequence ID" value="NZ_CP041253.1"/>
</dbReference>
<keyword evidence="10" id="KW-1185">Reference proteome</keyword>
<evidence type="ECO:0000256" key="6">
    <source>
        <dbReference type="ARBA" id="ARBA00023049"/>
    </source>
</evidence>
<dbReference type="GO" id="GO:0005615">
    <property type="term" value="C:extracellular space"/>
    <property type="evidence" value="ECO:0007669"/>
    <property type="project" value="TreeGrafter"/>
</dbReference>
<keyword evidence="3" id="KW-0645">Protease</keyword>
<evidence type="ECO:0000256" key="2">
    <source>
        <dbReference type="ARBA" id="ARBA00005988"/>
    </source>
</evidence>
<dbReference type="SMART" id="SM00631">
    <property type="entry name" value="Zn_pept"/>
    <property type="match status" value="1"/>
</dbReference>
<dbReference type="InterPro" id="IPR000834">
    <property type="entry name" value="Peptidase_M14"/>
</dbReference>
<dbReference type="AlphaFoldDB" id="A0A514CGH3"/>
<comment type="similarity">
    <text evidence="2">Belongs to the peptidase M14 family.</text>
</comment>
<dbReference type="SUPFAM" id="SSF52317">
    <property type="entry name" value="Class I glutamine amidotransferase-like"/>
    <property type="match status" value="1"/>
</dbReference>
<dbReference type="KEGG" id="echi:FKX85_07680"/>
<sequence length="855" mass="96787">MLKRILSLILFLAAFQGFSQEKVPLEYYLKPGYSYNPDIPTPASVLGYNIGEWHVSYDQVHMYMKALAEASDRVKLEITGRSYEQRPLMMLTISHPDNLNKLNALKFQRSQLRNPVESRDVDTENIPAVVYMGYSVHGNEASGVNASLLAAYHFAAANEVEEDLKNIVIIMEPGINPDGINRFASWVNSNRSIHMNGDPNNRELNEAWPRGRTNHYWFDLNRDWLPVQHPESRSRITQIQEWKPNMVLDFHEMGTNSTFFFQPGIPSRNHPLTPTKNFELTEKIAQYHAKYLDEIGSLYFTQESYDDFYYGKGSTYPDVQGQIGILFEQASSRGHLQESVNGPLSFAFTIRNQFTASLSSFEAAIAMRTELNNYMRDFYIDAKSDADADANKAYIFGVAKDNGRTFHLADMILQHQIKLYSLKEDITVNGTDFKANKAYIVPLDQPQYRLVKGMFETRTDFQDSLFYDVSAWTLPMAFDMQFMAVNSRILNLANVEEVKKGLMLPEGNVAGAAGAYGYAFEWGEYYAPKAAYHLMDKGYNLRVSHEPFEVSGELQFDRGTILVDKGRSGASDQAFFEDLQAMAKETGITIHAINTGYTGGINMGSPSIDVLKKPEVALLVEGGVSSYEAGEIWHLLDQRLEMPITLLPLDMVSRADLNRYNVIVMPNGSYHSLDNSATESLQRWVSDGGTIIARGRALNWLDDHKLGEFSFKDETEKDSTIQKSYAKLSNDYGSKVTGGAIFNVKLDLTHPLGYGYENEELYTFRNSNQFLLPSKNPYANPLIYTDEPLASGYVYPFNLEQIKNTAMIRISSKGRGKIIGFVDNPNFRAFWFGTNKLFYNSIFFGQTISNSSARQ</sequence>
<feature type="signal peptide" evidence="7">
    <location>
        <begin position="1"/>
        <end position="19"/>
    </location>
</feature>
<dbReference type="Gene3D" id="3.40.630.10">
    <property type="entry name" value="Zn peptidases"/>
    <property type="match status" value="1"/>
</dbReference>
<keyword evidence="6" id="KW-0482">Metalloprotease</keyword>
<keyword evidence="9" id="KW-0121">Carboxypeptidase</keyword>
<evidence type="ECO:0000256" key="3">
    <source>
        <dbReference type="ARBA" id="ARBA00022670"/>
    </source>
</evidence>
<evidence type="ECO:0000256" key="1">
    <source>
        <dbReference type="ARBA" id="ARBA00001947"/>
    </source>
</evidence>
<comment type="cofactor">
    <cofactor evidence="1">
        <name>Zn(2+)</name>
        <dbReference type="ChEBI" id="CHEBI:29105"/>
    </cofactor>
</comment>
<accession>A0A514CGH3</accession>
<organism evidence="9 10">
    <name type="scientific">Echinicola soli</name>
    <dbReference type="NCBI Taxonomy" id="2591634"/>
    <lineage>
        <taxon>Bacteria</taxon>
        <taxon>Pseudomonadati</taxon>
        <taxon>Bacteroidota</taxon>
        <taxon>Cytophagia</taxon>
        <taxon>Cytophagales</taxon>
        <taxon>Cyclobacteriaceae</taxon>
        <taxon>Echinicola</taxon>
    </lineage>
</organism>
<dbReference type="OrthoDB" id="9758209at2"/>
<keyword evidence="7" id="KW-0732">Signal</keyword>
<keyword evidence="4" id="KW-0378">Hydrolase</keyword>
<dbReference type="SUPFAM" id="SSF53187">
    <property type="entry name" value="Zn-dependent exopeptidases"/>
    <property type="match status" value="1"/>
</dbReference>
<dbReference type="PANTHER" id="PTHR11705:SF143">
    <property type="entry name" value="SLL0236 PROTEIN"/>
    <property type="match status" value="1"/>
</dbReference>
<name>A0A514CGH3_9BACT</name>
<dbReference type="CDD" id="cd06238">
    <property type="entry name" value="M14-like"/>
    <property type="match status" value="1"/>
</dbReference>
<dbReference type="CDD" id="cd03143">
    <property type="entry name" value="A4_beta-galactosidase_middle_domain"/>
    <property type="match status" value="1"/>
</dbReference>
<dbReference type="GO" id="GO:0006508">
    <property type="term" value="P:proteolysis"/>
    <property type="evidence" value="ECO:0007669"/>
    <property type="project" value="UniProtKB-KW"/>
</dbReference>
<reference evidence="9 10" key="1">
    <citation type="submission" date="2019-06" db="EMBL/GenBank/DDBJ databases">
        <title>Echinicola alkalisoli sp. nov. isolated from saline soil.</title>
        <authorList>
            <person name="Sun J.-Q."/>
            <person name="Xu L."/>
        </authorList>
    </citation>
    <scope>NUCLEOTIDE SEQUENCE [LARGE SCALE GENOMIC DNA]</scope>
    <source>
        <strain evidence="9 10">LN3S3</strain>
    </source>
</reference>
<dbReference type="PANTHER" id="PTHR11705">
    <property type="entry name" value="PROTEASE FAMILY M14 CARBOXYPEPTIDASE A,B"/>
    <property type="match status" value="1"/>
</dbReference>
<dbReference type="GO" id="GO:0008270">
    <property type="term" value="F:zinc ion binding"/>
    <property type="evidence" value="ECO:0007669"/>
    <property type="project" value="InterPro"/>
</dbReference>
<proteinExistence type="inferred from homology"/>
<gene>
    <name evidence="9" type="ORF">FKX85_07680</name>
</gene>